<dbReference type="HOGENOM" id="CLU_088941_0_2_5"/>
<gene>
    <name evidence="2" type="ORF">Salmuc_04284</name>
</gene>
<dbReference type="InterPro" id="IPR010412">
    <property type="entry name" value="DUF1007"/>
</dbReference>
<dbReference type="eggNOG" id="COG3683">
    <property type="taxonomic scope" value="Bacteria"/>
</dbReference>
<feature type="chain" id="PRO_5004555253" description="Polyphosphate kinase" evidence="1">
    <location>
        <begin position="20"/>
        <end position="210"/>
    </location>
</feature>
<organism evidence="2 3">
    <name type="scientific">Salipiger mucosus DSM 16094</name>
    <dbReference type="NCBI Taxonomy" id="1123237"/>
    <lineage>
        <taxon>Bacteria</taxon>
        <taxon>Pseudomonadati</taxon>
        <taxon>Pseudomonadota</taxon>
        <taxon>Alphaproteobacteria</taxon>
        <taxon>Rhodobacterales</taxon>
        <taxon>Roseobacteraceae</taxon>
        <taxon>Salipiger</taxon>
    </lineage>
</organism>
<keyword evidence="3" id="KW-1185">Reference proteome</keyword>
<reference evidence="3" key="1">
    <citation type="journal article" date="2014" name="Stand. Genomic Sci.">
        <title>Genome sequence of the exopolysaccharide-producing Salipiger mucosus type strain (DSM 16094(T)), a moderately halophilic member of the Roseobacter clade.</title>
        <authorList>
            <person name="Riedel T."/>
            <person name="Spring S."/>
            <person name="Fiebig A."/>
            <person name="Petersen J."/>
            <person name="Kyrpides N.C."/>
            <person name="Goker M."/>
            <person name="Klenk H.P."/>
        </authorList>
    </citation>
    <scope>NUCLEOTIDE SEQUENCE [LARGE SCALE GENOMIC DNA]</scope>
    <source>
        <strain evidence="3">DSM 16094</strain>
    </source>
</reference>
<dbReference type="Proteomes" id="UP000015347">
    <property type="component" value="Unassembled WGS sequence"/>
</dbReference>
<proteinExistence type="predicted"/>
<name>S9QFP5_9RHOB</name>
<dbReference type="RefSeq" id="WP_020040380.1">
    <property type="nucleotide sequence ID" value="NZ_KE557279.1"/>
</dbReference>
<dbReference type="AlphaFoldDB" id="S9QFP5"/>
<dbReference type="InterPro" id="IPR018247">
    <property type="entry name" value="EF_Hand_1_Ca_BS"/>
</dbReference>
<dbReference type="EMBL" id="APVH01000038">
    <property type="protein sequence ID" value="EPX78702.1"/>
    <property type="molecule type" value="Genomic_DNA"/>
</dbReference>
<protein>
    <recommendedName>
        <fullName evidence="4">Polyphosphate kinase</fullName>
    </recommendedName>
</protein>
<dbReference type="Pfam" id="PF06226">
    <property type="entry name" value="DUF1007"/>
    <property type="match status" value="1"/>
</dbReference>
<accession>S9QFP5</accession>
<comment type="caution">
    <text evidence="2">The sequence shown here is derived from an EMBL/GenBank/DDBJ whole genome shotgun (WGS) entry which is preliminary data.</text>
</comment>
<dbReference type="STRING" id="1123237.Salmuc_04284"/>
<keyword evidence="1" id="KW-0732">Signal</keyword>
<evidence type="ECO:0000256" key="1">
    <source>
        <dbReference type="SAM" id="SignalP"/>
    </source>
</evidence>
<dbReference type="OrthoDB" id="1679673at2"/>
<evidence type="ECO:0000313" key="2">
    <source>
        <dbReference type="EMBL" id="EPX78702.1"/>
    </source>
</evidence>
<feature type="signal peptide" evidence="1">
    <location>
        <begin position="1"/>
        <end position="19"/>
    </location>
</feature>
<dbReference type="PROSITE" id="PS00018">
    <property type="entry name" value="EF_HAND_1"/>
    <property type="match status" value="1"/>
</dbReference>
<evidence type="ECO:0008006" key="4">
    <source>
        <dbReference type="Google" id="ProtNLM"/>
    </source>
</evidence>
<sequence length="210" mass="23335">MIRIALFIATLQIAGPALAHPHVFVDTTLRFDVDDAQEVVAVEVTWRYDDFFTLLILEDMGLDADGDGVLTDDELETLRGFDLDNWYEGFEGDLYVYAGDRKLELGPPTSVGLSVDEGRITATHRRAVEAAPADGLRVLQYDPTYYTAYEVSGGVHLPEPCRAEIEAPDPDAAAEQVERALETVPEDQFEVLEVGIHYAERIRISCDRSS</sequence>
<evidence type="ECO:0000313" key="3">
    <source>
        <dbReference type="Proteomes" id="UP000015347"/>
    </source>
</evidence>